<dbReference type="InterPro" id="IPR015943">
    <property type="entry name" value="WD40/YVTN_repeat-like_dom_sf"/>
</dbReference>
<accession>A0A1W1ZES4</accession>
<gene>
    <name evidence="5" type="ORF">SAMN05660703_1430</name>
</gene>
<sequence length="1422" mass="155123">MLRKILFSCLLISSFSYGQFNQDAPWMQNIKTKSNQTSKTETISIDDISKAFNEYWLDKDYKKKGSGYKPYKRWENYWNYFANSNGVIPSSKELYQSWKNKVAGTGKVNEISNWTSIGPVNTSPFSGRLPGQGRVNAIAVDPNNSNIWYVGAPAGGIWKSTNSGSSWVNLFDDFPQIGVSGIAIDPNNSDIIYIATGDDDAADSYSIGVYKSNDGGLTWNETGLNPSNTTINFLANEIVIDPSNSNILWLGTNNGLFKSTDAGNSWEVKQNGDIKDFKLKPGDSNTIYAVSSTQFFKSVNGNTFTTITSALPASSGRLVLGTSPADPSVVYILSANTSINEYKFQGIYKSVDSGNTFTKTSNTVDLMESNQAWFDLALEVSPTNANELYVGCLNIWKSTNGGISFNKRNNWFDNNAAYTHADIHTIKFFGNKLFVGSDGGIYVSENGATTFSDKTSNLEISQFYRISVAQKNSDKIIGGLQDNGGFVLNNNQWNNYHGGDGMDNVIDPNNENLLYGFTQNGGSLNISTDSGQSIGSIGPPQKSDGSNLVGNWITPLAISSTGEVYSGFDAVYKLVGNSWVKSSNNFLARNELIDDLEIDPNNPSIMYAVNFETIYRSLDGGVTFTNIASLDNQISDLAINRTDGNILYVTTSLRVGTANRSQINETDRGVFKITINNDFGSIENITHNLPTDQAFFSIIHQGRHIDNPIYVGTSLGVYRLDDTIDEWEEYYTNFPNVAVGDLEISLEDNIITAATYGRGVWQSPIPVKTAENDLSLISVDINSDAVICSNLDPEILVANKGLNDITTINISYSTTNSPEENYTWNGILTSGQTTTITLPTLSSLNYGKSILNITATIPNDAFADNNSLNKSIFINKTGIGNAINTFDTPEETLIAYTEGSNQIVWEKGIPNGTLLNKASTGEVYATNLDGNHPDQVKAILLSNCYSISSITAPVLKFKMAYDLELNWDIVYVQYSIDSGNSWNILGNINSQPNWYNSNRTNALSGSEDDCQNCPGAQWTGTNTNLTEYSYDFGANALLGETDLTTQSNVIFRIVFHSDAAVNQEGVVIDDFQIEGIEDDEDDDNDGILDENDNCPLTANANQNDNDNDGLGDVCDADDDNDGILDINDNCPLTANADQADNDGDGVGDVCDLDLDNDGVPNNLDLCPSTPANAIVDINGCEIFSLPANNFKILTNSETCISSNNGSISIEAIQSLEYTANLTGNNESLSNNFTTSTSFANIKAGNYTICITVADQPNYENCIDVVISEPTPLGVGSIINSLNKEVTLSLNGAQEYIITLNEKVFRTSENTVTLPLTKIENKLSVQTDKNCQGIYEENIILGTEVYIYPNPIVGGELTIFLGANSPEKALITLYSINGTKQFSKKYTVNNNKILFNVDNLSQGIYLLNVKSGETLSSYKIIRK</sequence>
<keyword evidence="1 3" id="KW-0732">Signal</keyword>
<evidence type="ECO:0000256" key="1">
    <source>
        <dbReference type="ARBA" id="ARBA00022729"/>
    </source>
</evidence>
<dbReference type="PANTHER" id="PTHR43739:SF5">
    <property type="entry name" value="EXO-ALPHA-SIALIDASE"/>
    <property type="match status" value="1"/>
</dbReference>
<reference evidence="5 6" key="1">
    <citation type="submission" date="2017-04" db="EMBL/GenBank/DDBJ databases">
        <authorList>
            <person name="Afonso C.L."/>
            <person name="Miller P.J."/>
            <person name="Scott M.A."/>
            <person name="Spackman E."/>
            <person name="Goraichik I."/>
            <person name="Dimitrov K.M."/>
            <person name="Suarez D.L."/>
            <person name="Swayne D.E."/>
        </authorList>
    </citation>
    <scope>NUCLEOTIDE SEQUENCE [LARGE SCALE GENOMIC DNA]</scope>
    <source>
        <strain evidence="5 6">DSM 21164</strain>
    </source>
</reference>
<dbReference type="SUPFAM" id="SSF110296">
    <property type="entry name" value="Oligoxyloglucan reducing end-specific cellobiohydrolase"/>
    <property type="match status" value="2"/>
</dbReference>
<dbReference type="Gene3D" id="2.130.10.10">
    <property type="entry name" value="YVTN repeat-like/Quinoprotein amine dehydrogenase"/>
    <property type="match status" value="4"/>
</dbReference>
<evidence type="ECO:0000259" key="4">
    <source>
        <dbReference type="Pfam" id="PF18962"/>
    </source>
</evidence>
<dbReference type="OrthoDB" id="9757947at2"/>
<feature type="signal peptide" evidence="3">
    <location>
        <begin position="1"/>
        <end position="18"/>
    </location>
</feature>
<dbReference type="InterPro" id="IPR026444">
    <property type="entry name" value="Secre_tail"/>
</dbReference>
<name>A0A1W1ZES4_9FLAO</name>
<dbReference type="InterPro" id="IPR052025">
    <property type="entry name" value="Xyloglucanase_GH74"/>
</dbReference>
<feature type="compositionally biased region" description="Acidic residues" evidence="2">
    <location>
        <begin position="1077"/>
        <end position="1092"/>
    </location>
</feature>
<evidence type="ECO:0000313" key="5">
    <source>
        <dbReference type="EMBL" id="SMC46904.1"/>
    </source>
</evidence>
<dbReference type="Pfam" id="PF02412">
    <property type="entry name" value="TSP_3"/>
    <property type="match status" value="3"/>
</dbReference>
<dbReference type="PROSITE" id="PS51234">
    <property type="entry name" value="TSP3"/>
    <property type="match status" value="1"/>
</dbReference>
<dbReference type="Gene3D" id="4.10.1080.10">
    <property type="entry name" value="TSP type-3 repeat"/>
    <property type="match status" value="1"/>
</dbReference>
<feature type="region of interest" description="Disordered" evidence="2">
    <location>
        <begin position="1077"/>
        <end position="1114"/>
    </location>
</feature>
<protein>
    <submittedName>
        <fullName evidence="5">Por secretion system C-terminal sorting domain-containing protein</fullName>
    </submittedName>
</protein>
<dbReference type="InterPro" id="IPR028974">
    <property type="entry name" value="TSP_type-3_rpt"/>
</dbReference>
<dbReference type="SUPFAM" id="SSF103647">
    <property type="entry name" value="TSP type-3 repeat"/>
    <property type="match status" value="1"/>
</dbReference>
<dbReference type="GO" id="GO:0007155">
    <property type="term" value="P:cell adhesion"/>
    <property type="evidence" value="ECO:0007669"/>
    <property type="project" value="InterPro"/>
</dbReference>
<dbReference type="GO" id="GO:0010411">
    <property type="term" value="P:xyloglucan metabolic process"/>
    <property type="evidence" value="ECO:0007669"/>
    <property type="project" value="TreeGrafter"/>
</dbReference>
<dbReference type="NCBIfam" id="TIGR04183">
    <property type="entry name" value="Por_Secre_tail"/>
    <property type="match status" value="1"/>
</dbReference>
<evidence type="ECO:0000313" key="6">
    <source>
        <dbReference type="Proteomes" id="UP000192360"/>
    </source>
</evidence>
<keyword evidence="6" id="KW-1185">Reference proteome</keyword>
<dbReference type="RefSeq" id="WP_084060673.1">
    <property type="nucleotide sequence ID" value="NZ_FWXO01000001.1"/>
</dbReference>
<proteinExistence type="predicted"/>
<dbReference type="EMBL" id="FWXO01000001">
    <property type="protein sequence ID" value="SMC46904.1"/>
    <property type="molecule type" value="Genomic_DNA"/>
</dbReference>
<evidence type="ECO:0000256" key="3">
    <source>
        <dbReference type="SAM" id="SignalP"/>
    </source>
</evidence>
<dbReference type="GO" id="GO:0005509">
    <property type="term" value="F:calcium ion binding"/>
    <property type="evidence" value="ECO:0007669"/>
    <property type="project" value="InterPro"/>
</dbReference>
<organism evidence="5 6">
    <name type="scientific">Cellulophaga tyrosinoxydans</name>
    <dbReference type="NCBI Taxonomy" id="504486"/>
    <lineage>
        <taxon>Bacteria</taxon>
        <taxon>Pseudomonadati</taxon>
        <taxon>Bacteroidota</taxon>
        <taxon>Flavobacteriia</taxon>
        <taxon>Flavobacteriales</taxon>
        <taxon>Flavobacteriaceae</taxon>
        <taxon>Cellulophaga</taxon>
    </lineage>
</organism>
<dbReference type="InterPro" id="IPR017897">
    <property type="entry name" value="Thrombospondin_3_rpt"/>
</dbReference>
<dbReference type="InterPro" id="IPR003367">
    <property type="entry name" value="Thrombospondin_3-like_rpt"/>
</dbReference>
<dbReference type="Pfam" id="PF18962">
    <property type="entry name" value="Por_Secre_tail"/>
    <property type="match status" value="1"/>
</dbReference>
<dbReference type="Proteomes" id="UP000192360">
    <property type="component" value="Unassembled WGS sequence"/>
</dbReference>
<evidence type="ECO:0000256" key="2">
    <source>
        <dbReference type="SAM" id="MobiDB-lite"/>
    </source>
</evidence>
<dbReference type="PANTHER" id="PTHR43739">
    <property type="entry name" value="XYLOGLUCANASE (EUROFUNG)"/>
    <property type="match status" value="1"/>
</dbReference>
<dbReference type="STRING" id="504486.SAMN05660703_1430"/>
<feature type="chain" id="PRO_5012529129" evidence="3">
    <location>
        <begin position="19"/>
        <end position="1422"/>
    </location>
</feature>
<feature type="compositionally biased region" description="Acidic residues" evidence="2">
    <location>
        <begin position="1105"/>
        <end position="1114"/>
    </location>
</feature>
<feature type="domain" description="Secretion system C-terminal sorting" evidence="4">
    <location>
        <begin position="1346"/>
        <end position="1420"/>
    </location>
</feature>